<reference evidence="1" key="1">
    <citation type="submission" date="2017-12" db="EMBL/GenBank/DDBJ databases">
        <title>Gene loss provides genomic basis for host adaptation in cereal stripe rust fungi.</title>
        <authorList>
            <person name="Xia C."/>
        </authorList>
    </citation>
    <scope>NUCLEOTIDE SEQUENCE [LARGE SCALE GENOMIC DNA]</scope>
    <source>
        <strain evidence="1">93-210</strain>
    </source>
</reference>
<dbReference type="VEuPathDB" id="FungiDB:PSTT_04690"/>
<accession>A0A2S4VRX0</accession>
<evidence type="ECO:0000313" key="1">
    <source>
        <dbReference type="EMBL" id="POW12150.1"/>
    </source>
</evidence>
<evidence type="ECO:0000313" key="2">
    <source>
        <dbReference type="Proteomes" id="UP000239156"/>
    </source>
</evidence>
<protein>
    <submittedName>
        <fullName evidence="1">Uncharacterized protein</fullName>
    </submittedName>
</protein>
<dbReference type="VEuPathDB" id="FungiDB:PSHT_04122"/>
<dbReference type="AlphaFoldDB" id="A0A2S4VRX0"/>
<keyword evidence="2" id="KW-1185">Reference proteome</keyword>
<comment type="caution">
    <text evidence="1">The sequence shown here is derived from an EMBL/GenBank/DDBJ whole genome shotgun (WGS) entry which is preliminary data.</text>
</comment>
<dbReference type="EMBL" id="PKSL01000033">
    <property type="protein sequence ID" value="POW12150.1"/>
    <property type="molecule type" value="Genomic_DNA"/>
</dbReference>
<name>A0A2S4VRX0_9BASI</name>
<sequence>MESLKPPTNLLQNPNIQLVDLPKFPDRNLLIFARNFIRAHHWPFEGPLLSAGLLWTLLSSSNKFPYIMSQAVNS</sequence>
<proteinExistence type="predicted"/>
<organism evidence="1 2">
    <name type="scientific">Puccinia striiformis</name>
    <dbReference type="NCBI Taxonomy" id="27350"/>
    <lineage>
        <taxon>Eukaryota</taxon>
        <taxon>Fungi</taxon>
        <taxon>Dikarya</taxon>
        <taxon>Basidiomycota</taxon>
        <taxon>Pucciniomycotina</taxon>
        <taxon>Pucciniomycetes</taxon>
        <taxon>Pucciniales</taxon>
        <taxon>Pucciniaceae</taxon>
        <taxon>Puccinia</taxon>
    </lineage>
</organism>
<gene>
    <name evidence="1" type="ORF">PSTT_04690</name>
</gene>
<dbReference type="Proteomes" id="UP000239156">
    <property type="component" value="Unassembled WGS sequence"/>
</dbReference>